<dbReference type="RefSeq" id="WP_188533350.1">
    <property type="nucleotide sequence ID" value="NZ_BMGR01000019.1"/>
</dbReference>
<dbReference type="GO" id="GO:0006355">
    <property type="term" value="P:regulation of DNA-templated transcription"/>
    <property type="evidence" value="ECO:0007669"/>
    <property type="project" value="InterPro"/>
</dbReference>
<accession>A0A917G5P8</accession>
<feature type="transmembrane region" description="Helical" evidence="10">
    <location>
        <begin position="78"/>
        <end position="96"/>
    </location>
</feature>
<feature type="domain" description="Histidine kinase" evidence="11">
    <location>
        <begin position="372"/>
        <end position="576"/>
    </location>
</feature>
<dbReference type="InterPro" id="IPR005467">
    <property type="entry name" value="His_kinase_dom"/>
</dbReference>
<feature type="transmembrane region" description="Helical" evidence="10">
    <location>
        <begin position="103"/>
        <end position="126"/>
    </location>
</feature>
<dbReference type="InterPro" id="IPR035965">
    <property type="entry name" value="PAS-like_dom_sf"/>
</dbReference>
<dbReference type="InterPro" id="IPR036890">
    <property type="entry name" value="HATPase_C_sf"/>
</dbReference>
<dbReference type="GO" id="GO:0000155">
    <property type="term" value="F:phosphorelay sensor kinase activity"/>
    <property type="evidence" value="ECO:0007669"/>
    <property type="project" value="InterPro"/>
</dbReference>
<evidence type="ECO:0000256" key="4">
    <source>
        <dbReference type="ARBA" id="ARBA00022679"/>
    </source>
</evidence>
<keyword evidence="8" id="KW-0749">Sporulation</keyword>
<dbReference type="PRINTS" id="PR00344">
    <property type="entry name" value="BCTRLSENSOR"/>
</dbReference>
<dbReference type="InterPro" id="IPR036097">
    <property type="entry name" value="HisK_dim/P_sf"/>
</dbReference>
<name>A0A917G5P8_9BACL</name>
<keyword evidence="10" id="KW-0812">Transmembrane</keyword>
<dbReference type="Pfam" id="PF02518">
    <property type="entry name" value="HATPase_c"/>
    <property type="match status" value="1"/>
</dbReference>
<dbReference type="Gene3D" id="3.30.565.10">
    <property type="entry name" value="Histidine kinase-like ATPase, C-terminal domain"/>
    <property type="match status" value="1"/>
</dbReference>
<dbReference type="InterPro" id="IPR004358">
    <property type="entry name" value="Sig_transdc_His_kin-like_C"/>
</dbReference>
<dbReference type="FunFam" id="1.10.287.130:FF:000040">
    <property type="entry name" value="PAS domain-containing sensor histidine kinase"/>
    <property type="match status" value="1"/>
</dbReference>
<reference evidence="12" key="1">
    <citation type="journal article" date="2014" name="Int. J. Syst. Evol. Microbiol.">
        <title>Complete genome sequence of Corynebacterium casei LMG S-19264T (=DSM 44701T), isolated from a smear-ripened cheese.</title>
        <authorList>
            <consortium name="US DOE Joint Genome Institute (JGI-PGF)"/>
            <person name="Walter F."/>
            <person name="Albersmeier A."/>
            <person name="Kalinowski J."/>
            <person name="Ruckert C."/>
        </authorList>
    </citation>
    <scope>NUCLEOTIDE SEQUENCE</scope>
    <source>
        <strain evidence="12">CGMCC 1.12987</strain>
    </source>
</reference>
<dbReference type="GO" id="GO:0005524">
    <property type="term" value="F:ATP binding"/>
    <property type="evidence" value="ECO:0007669"/>
    <property type="project" value="UniProtKB-KW"/>
</dbReference>
<dbReference type="Gene3D" id="1.10.287.130">
    <property type="match status" value="1"/>
</dbReference>
<dbReference type="SMART" id="SM00388">
    <property type="entry name" value="HisKA"/>
    <property type="match status" value="1"/>
</dbReference>
<feature type="transmembrane region" description="Helical" evidence="10">
    <location>
        <begin position="205"/>
        <end position="225"/>
    </location>
</feature>
<dbReference type="SMART" id="SM00387">
    <property type="entry name" value="HATPase_c"/>
    <property type="match status" value="1"/>
</dbReference>
<evidence type="ECO:0000259" key="11">
    <source>
        <dbReference type="PROSITE" id="PS50109"/>
    </source>
</evidence>
<feature type="transmembrane region" description="Helical" evidence="10">
    <location>
        <begin position="138"/>
        <end position="158"/>
    </location>
</feature>
<evidence type="ECO:0000256" key="6">
    <source>
        <dbReference type="ARBA" id="ARBA00022777"/>
    </source>
</evidence>
<keyword evidence="10" id="KW-1133">Transmembrane helix</keyword>
<dbReference type="SUPFAM" id="SSF55785">
    <property type="entry name" value="PYP-like sensor domain (PAS domain)"/>
    <property type="match status" value="1"/>
</dbReference>
<dbReference type="Pfam" id="PF00512">
    <property type="entry name" value="HisKA"/>
    <property type="match status" value="1"/>
</dbReference>
<keyword evidence="7" id="KW-0067">ATP-binding</keyword>
<dbReference type="PROSITE" id="PS50109">
    <property type="entry name" value="HIS_KIN"/>
    <property type="match status" value="1"/>
</dbReference>
<evidence type="ECO:0000256" key="7">
    <source>
        <dbReference type="ARBA" id="ARBA00022840"/>
    </source>
</evidence>
<dbReference type="GO" id="GO:0030435">
    <property type="term" value="P:sporulation resulting in formation of a cellular spore"/>
    <property type="evidence" value="ECO:0007669"/>
    <property type="project" value="UniProtKB-KW"/>
</dbReference>
<keyword evidence="4" id="KW-0808">Transferase</keyword>
<evidence type="ECO:0000256" key="8">
    <source>
        <dbReference type="ARBA" id="ARBA00022969"/>
    </source>
</evidence>
<dbReference type="EMBL" id="BMGR01000019">
    <property type="protein sequence ID" value="GGG23616.1"/>
    <property type="molecule type" value="Genomic_DNA"/>
</dbReference>
<feature type="transmembrane region" description="Helical" evidence="10">
    <location>
        <begin position="44"/>
        <end position="66"/>
    </location>
</feature>
<proteinExistence type="predicted"/>
<evidence type="ECO:0000256" key="2">
    <source>
        <dbReference type="ARBA" id="ARBA00012438"/>
    </source>
</evidence>
<dbReference type="Pfam" id="PF00989">
    <property type="entry name" value="PAS"/>
    <property type="match status" value="1"/>
</dbReference>
<dbReference type="PANTHER" id="PTHR43065:SF34">
    <property type="entry name" value="SPORULATION KINASE A"/>
    <property type="match status" value="1"/>
</dbReference>
<evidence type="ECO:0000313" key="13">
    <source>
        <dbReference type="Proteomes" id="UP000644756"/>
    </source>
</evidence>
<feature type="transmembrane region" description="Helical" evidence="10">
    <location>
        <begin position="165"/>
        <end position="185"/>
    </location>
</feature>
<evidence type="ECO:0000256" key="10">
    <source>
        <dbReference type="SAM" id="Phobius"/>
    </source>
</evidence>
<evidence type="ECO:0000256" key="9">
    <source>
        <dbReference type="ARBA" id="ARBA00023012"/>
    </source>
</evidence>
<protein>
    <recommendedName>
        <fullName evidence="2">histidine kinase</fullName>
        <ecNumber evidence="2">2.7.13.3</ecNumber>
    </recommendedName>
</protein>
<dbReference type="NCBIfam" id="TIGR00229">
    <property type="entry name" value="sensory_box"/>
    <property type="match status" value="1"/>
</dbReference>
<dbReference type="PANTHER" id="PTHR43065">
    <property type="entry name" value="SENSOR HISTIDINE KINASE"/>
    <property type="match status" value="1"/>
</dbReference>
<dbReference type="CDD" id="cd00082">
    <property type="entry name" value="HisKA"/>
    <property type="match status" value="1"/>
</dbReference>
<feature type="transmembrane region" description="Helical" evidence="10">
    <location>
        <begin position="12"/>
        <end position="32"/>
    </location>
</feature>
<dbReference type="InterPro" id="IPR013767">
    <property type="entry name" value="PAS_fold"/>
</dbReference>
<organism evidence="12 13">
    <name type="scientific">Paenibacillus abyssi</name>
    <dbReference type="NCBI Taxonomy" id="1340531"/>
    <lineage>
        <taxon>Bacteria</taxon>
        <taxon>Bacillati</taxon>
        <taxon>Bacillota</taxon>
        <taxon>Bacilli</taxon>
        <taxon>Bacillales</taxon>
        <taxon>Paenibacillaceae</taxon>
        <taxon>Paenibacillus</taxon>
    </lineage>
</organism>
<comment type="catalytic activity">
    <reaction evidence="1">
        <text>ATP + protein L-histidine = ADP + protein N-phospho-L-histidine.</text>
        <dbReference type="EC" id="2.7.13.3"/>
    </reaction>
</comment>
<dbReference type="Proteomes" id="UP000644756">
    <property type="component" value="Unassembled WGS sequence"/>
</dbReference>
<dbReference type="EC" id="2.7.13.3" evidence="2"/>
<evidence type="ECO:0000256" key="3">
    <source>
        <dbReference type="ARBA" id="ARBA00022553"/>
    </source>
</evidence>
<dbReference type="InterPro" id="IPR003661">
    <property type="entry name" value="HisK_dim/P_dom"/>
</dbReference>
<dbReference type="CDD" id="cd00075">
    <property type="entry name" value="HATPase"/>
    <property type="match status" value="1"/>
</dbReference>
<sequence>MRDHFGTDNCLFTLLSLTISVLSSYTTFQLIGNFKQWNRSGQRYWLFGGAAVFGLGVSAVHFLIMLASDTMVIIDVKMSLLLLIGTGLSFLSFLLLRSGMHSLIRVLAASFLISVATCGLFFVSMFSVPLNGYQLHGGLVLLSFILSWACAFGAYYLFELKERSSNLICSLLLGSSMLVMQFIAIEVVAIEYTQIMTADRLSDNQTMLVAMLGIGILMVIGFSLMTAMANKRLEQVGEQYKLLVENSIDMIAICCEGQWKYVNRSGMRMFEAEQDEDLIGKSIYTFLHPNYHSVQLRRLSTLEPEISHGPVEQEWYTVKGKLLYTEVVETRTALAGKPAVQIIIRDISERKKNEELLINSEKLYVAGQLAAGIAHEIRNPLTSLKGFLQLITSGRCATKNYYDIMKSELSRIESIVSELLMLSKPQIYDLAYIDTRKTMGDTVTLLEGQAMLHNIELETQYNPSPLWVRGVENQIKQVFINVLNNAIEAMSEGGKIHIRCTREADEVVIRITDQGPGIAEEQLSKMGQPFYTTKDKGTGLGLMVSYKIADNHQGSIKAYSEIGIGTTFEITLPYAEYVPAEEESAAPKVTPISRFRGGN</sequence>
<dbReference type="InterPro" id="IPR000014">
    <property type="entry name" value="PAS"/>
</dbReference>
<dbReference type="SMART" id="SM00091">
    <property type="entry name" value="PAS"/>
    <property type="match status" value="1"/>
</dbReference>
<gene>
    <name evidence="12" type="ORF">GCM10010916_45210</name>
</gene>
<evidence type="ECO:0000256" key="1">
    <source>
        <dbReference type="ARBA" id="ARBA00000085"/>
    </source>
</evidence>
<dbReference type="CDD" id="cd00130">
    <property type="entry name" value="PAS"/>
    <property type="match status" value="1"/>
</dbReference>
<keyword evidence="10" id="KW-0472">Membrane</keyword>
<keyword evidence="13" id="KW-1185">Reference proteome</keyword>
<reference evidence="12" key="2">
    <citation type="submission" date="2020-09" db="EMBL/GenBank/DDBJ databases">
        <authorList>
            <person name="Sun Q."/>
            <person name="Zhou Y."/>
        </authorList>
    </citation>
    <scope>NUCLEOTIDE SEQUENCE</scope>
    <source>
        <strain evidence="12">CGMCC 1.12987</strain>
    </source>
</reference>
<dbReference type="AlphaFoldDB" id="A0A917G5P8"/>
<evidence type="ECO:0000313" key="12">
    <source>
        <dbReference type="EMBL" id="GGG23616.1"/>
    </source>
</evidence>
<dbReference type="SUPFAM" id="SSF47384">
    <property type="entry name" value="Homodimeric domain of signal transducing histidine kinase"/>
    <property type="match status" value="1"/>
</dbReference>
<keyword evidence="6" id="KW-0418">Kinase</keyword>
<dbReference type="SUPFAM" id="SSF55874">
    <property type="entry name" value="ATPase domain of HSP90 chaperone/DNA topoisomerase II/histidine kinase"/>
    <property type="match status" value="1"/>
</dbReference>
<dbReference type="Gene3D" id="3.30.450.20">
    <property type="entry name" value="PAS domain"/>
    <property type="match status" value="1"/>
</dbReference>
<keyword evidence="3" id="KW-0597">Phosphoprotein</keyword>
<evidence type="ECO:0000256" key="5">
    <source>
        <dbReference type="ARBA" id="ARBA00022741"/>
    </source>
</evidence>
<comment type="caution">
    <text evidence="12">The sequence shown here is derived from an EMBL/GenBank/DDBJ whole genome shotgun (WGS) entry which is preliminary data.</text>
</comment>
<dbReference type="InterPro" id="IPR003594">
    <property type="entry name" value="HATPase_dom"/>
</dbReference>
<keyword evidence="5" id="KW-0547">Nucleotide-binding</keyword>
<keyword evidence="9" id="KW-0902">Two-component regulatory system</keyword>